<evidence type="ECO:0000256" key="1">
    <source>
        <dbReference type="ARBA" id="ARBA00004430"/>
    </source>
</evidence>
<proteinExistence type="predicted"/>
<keyword evidence="3" id="KW-1185">Reference proteome</keyword>
<evidence type="ECO:0000313" key="2">
    <source>
        <dbReference type="EMBL" id="GAX79712.1"/>
    </source>
</evidence>
<gene>
    <name evidence="2" type="ORF">CEUSTIGMA_g7153.t1</name>
</gene>
<sequence>MTLNRTQDSAMTTTYSSSPHVLTLYHICMGFSHFWQPSCLALRLPCRRDGIVITTPLSRHQAQTSRPPEDSYQPQCSNFSTLHTPVKSSSSSMESGPSSVLRITSPEGCMNFCPCCYDSGLRQLWHCSHNLAHLQVDCPCIVDLSWLQNLSHTELLMCFSLRGCQQLSMGKAMQCLVQHAPNLRALDLSGLGGLGDEAAAFLTWLPNLEVYMCCNSVFVRMLEF</sequence>
<dbReference type="InterPro" id="IPR032675">
    <property type="entry name" value="LRR_dom_sf"/>
</dbReference>
<dbReference type="AlphaFoldDB" id="A0A250XA27"/>
<reference evidence="2 3" key="1">
    <citation type="submission" date="2017-08" db="EMBL/GenBank/DDBJ databases">
        <title>Acidophilic green algal genome provides insights into adaptation to an acidic environment.</title>
        <authorList>
            <person name="Hirooka S."/>
            <person name="Hirose Y."/>
            <person name="Kanesaki Y."/>
            <person name="Higuchi S."/>
            <person name="Fujiwara T."/>
            <person name="Onuma R."/>
            <person name="Era A."/>
            <person name="Ohbayashi R."/>
            <person name="Uzuka A."/>
            <person name="Nozaki H."/>
            <person name="Yoshikawa H."/>
            <person name="Miyagishima S.Y."/>
        </authorList>
    </citation>
    <scope>NUCLEOTIDE SEQUENCE [LARGE SCALE GENOMIC DNA]</scope>
    <source>
        <strain evidence="2 3">NIES-2499</strain>
    </source>
</reference>
<protein>
    <submittedName>
        <fullName evidence="2">Uncharacterized protein</fullName>
    </submittedName>
</protein>
<dbReference type="Gene3D" id="3.80.10.10">
    <property type="entry name" value="Ribonuclease Inhibitor"/>
    <property type="match status" value="1"/>
</dbReference>
<evidence type="ECO:0000313" key="3">
    <source>
        <dbReference type="Proteomes" id="UP000232323"/>
    </source>
</evidence>
<comment type="caution">
    <text evidence="2">The sequence shown here is derived from an EMBL/GenBank/DDBJ whole genome shotgun (WGS) entry which is preliminary data.</text>
</comment>
<dbReference type="SUPFAM" id="SSF52047">
    <property type="entry name" value="RNI-like"/>
    <property type="match status" value="1"/>
</dbReference>
<comment type="subcellular location">
    <subcellularLocation>
        <location evidence="1">Cytoplasm</location>
        <location evidence="1">Cytoskeleton</location>
        <location evidence="1">Cilium axoneme</location>
    </subcellularLocation>
</comment>
<dbReference type="EMBL" id="BEGY01000045">
    <property type="protein sequence ID" value="GAX79712.1"/>
    <property type="molecule type" value="Genomic_DNA"/>
</dbReference>
<organism evidence="2 3">
    <name type="scientific">Chlamydomonas eustigma</name>
    <dbReference type="NCBI Taxonomy" id="1157962"/>
    <lineage>
        <taxon>Eukaryota</taxon>
        <taxon>Viridiplantae</taxon>
        <taxon>Chlorophyta</taxon>
        <taxon>core chlorophytes</taxon>
        <taxon>Chlorophyceae</taxon>
        <taxon>CS clade</taxon>
        <taxon>Chlamydomonadales</taxon>
        <taxon>Chlamydomonadaceae</taxon>
        <taxon>Chlamydomonas</taxon>
    </lineage>
</organism>
<name>A0A250XA27_9CHLO</name>
<dbReference type="GO" id="GO:0005930">
    <property type="term" value="C:axoneme"/>
    <property type="evidence" value="ECO:0007669"/>
    <property type="project" value="UniProtKB-SubCell"/>
</dbReference>
<dbReference type="Proteomes" id="UP000232323">
    <property type="component" value="Unassembled WGS sequence"/>
</dbReference>
<accession>A0A250XA27</accession>